<dbReference type="AlphaFoldDB" id="A0A1W1W0S0"/>
<dbReference type="InterPro" id="IPR026888">
    <property type="entry name" value="AcetylCoA_hyd_C"/>
</dbReference>
<evidence type="ECO:0000259" key="4">
    <source>
        <dbReference type="Pfam" id="PF13336"/>
    </source>
</evidence>
<dbReference type="STRING" id="698762.SAMN00808754_2806"/>
<dbReference type="GO" id="GO:0016787">
    <property type="term" value="F:hydrolase activity"/>
    <property type="evidence" value="ECO:0007669"/>
    <property type="project" value="UniProtKB-KW"/>
</dbReference>
<evidence type="ECO:0000313" key="5">
    <source>
        <dbReference type="EMBL" id="SMB99232.1"/>
    </source>
</evidence>
<dbReference type="GO" id="GO:0006083">
    <property type="term" value="P:acetate metabolic process"/>
    <property type="evidence" value="ECO:0007669"/>
    <property type="project" value="InterPro"/>
</dbReference>
<comment type="similarity">
    <text evidence="1">Belongs to the acetyl-CoA hydrolase/transferase family.</text>
</comment>
<dbReference type="SUPFAM" id="SSF100950">
    <property type="entry name" value="NagB/RpiA/CoA transferase-like"/>
    <property type="match status" value="2"/>
</dbReference>
<keyword evidence="6" id="KW-1185">Reference proteome</keyword>
<keyword evidence="5" id="KW-0378">Hydrolase</keyword>
<feature type="domain" description="Acetyl-CoA hydrolase/transferase N-terminal" evidence="3">
    <location>
        <begin position="4"/>
        <end position="183"/>
    </location>
</feature>
<feature type="domain" description="Acetyl-CoA hydrolase/transferase C-terminal" evidence="4">
    <location>
        <begin position="273"/>
        <end position="426"/>
    </location>
</feature>
<dbReference type="Gene3D" id="3.40.1080.20">
    <property type="entry name" value="Acetyl-CoA hydrolase/transferase C-terminal domain"/>
    <property type="match status" value="1"/>
</dbReference>
<dbReference type="Gene3D" id="3.30.750.70">
    <property type="entry name" value="4-hydroxybutyrate coenzyme like domains"/>
    <property type="match status" value="1"/>
</dbReference>
<dbReference type="Proteomes" id="UP000192569">
    <property type="component" value="Chromosome I"/>
</dbReference>
<dbReference type="InterPro" id="IPR003702">
    <property type="entry name" value="ActCoA_hydro_N"/>
</dbReference>
<dbReference type="PANTHER" id="PTHR21432">
    <property type="entry name" value="ACETYL-COA HYDROLASE-RELATED"/>
    <property type="match status" value="1"/>
</dbReference>
<dbReference type="InterPro" id="IPR038460">
    <property type="entry name" value="AcetylCoA_hyd_C_sf"/>
</dbReference>
<dbReference type="Pfam" id="PF02550">
    <property type="entry name" value="AcetylCoA_hydro"/>
    <property type="match status" value="1"/>
</dbReference>
<dbReference type="EMBL" id="LT838272">
    <property type="protein sequence ID" value="SMB99232.1"/>
    <property type="molecule type" value="Genomic_DNA"/>
</dbReference>
<dbReference type="OrthoDB" id="9801795at2"/>
<evidence type="ECO:0000256" key="2">
    <source>
        <dbReference type="ARBA" id="ARBA00022679"/>
    </source>
</evidence>
<dbReference type="GO" id="GO:0008775">
    <property type="term" value="F:acetate CoA-transferase activity"/>
    <property type="evidence" value="ECO:0007669"/>
    <property type="project" value="InterPro"/>
</dbReference>
<dbReference type="Gene3D" id="3.40.1080.10">
    <property type="entry name" value="Glutaconate Coenzyme A-transferase"/>
    <property type="match status" value="1"/>
</dbReference>
<proteinExistence type="inferred from homology"/>
<accession>A0A1W1W0S0</accession>
<gene>
    <name evidence="5" type="ORF">SAMN00808754_2806</name>
</gene>
<organism evidence="5 6">
    <name type="scientific">Thermanaeromonas toyohensis ToBE</name>
    <dbReference type="NCBI Taxonomy" id="698762"/>
    <lineage>
        <taxon>Bacteria</taxon>
        <taxon>Bacillati</taxon>
        <taxon>Bacillota</taxon>
        <taxon>Clostridia</taxon>
        <taxon>Neomoorellales</taxon>
        <taxon>Neomoorellaceae</taxon>
        <taxon>Thermanaeromonas</taxon>
    </lineage>
</organism>
<dbReference type="Pfam" id="PF13336">
    <property type="entry name" value="AcetylCoA_hyd_C"/>
    <property type="match status" value="1"/>
</dbReference>
<evidence type="ECO:0000259" key="3">
    <source>
        <dbReference type="Pfam" id="PF02550"/>
    </source>
</evidence>
<dbReference type="PANTHER" id="PTHR21432:SF20">
    <property type="entry name" value="ACETYL-COA HYDROLASE"/>
    <property type="match status" value="1"/>
</dbReference>
<name>A0A1W1W0S0_9FIRM</name>
<keyword evidence="2" id="KW-0808">Transferase</keyword>
<dbReference type="RefSeq" id="WP_084666502.1">
    <property type="nucleotide sequence ID" value="NZ_LT838272.1"/>
</dbReference>
<dbReference type="InterPro" id="IPR037171">
    <property type="entry name" value="NagB/RpiA_transferase-like"/>
</dbReference>
<reference evidence="5 6" key="1">
    <citation type="submission" date="2017-04" db="EMBL/GenBank/DDBJ databases">
        <authorList>
            <person name="Afonso C.L."/>
            <person name="Miller P.J."/>
            <person name="Scott M.A."/>
            <person name="Spackman E."/>
            <person name="Goraichik I."/>
            <person name="Dimitrov K.M."/>
            <person name="Suarez D.L."/>
            <person name="Swayne D.E."/>
        </authorList>
    </citation>
    <scope>NUCLEOTIDE SEQUENCE [LARGE SCALE GENOMIC DNA]</scope>
    <source>
        <strain evidence="5 6">ToBE</strain>
    </source>
</reference>
<protein>
    <submittedName>
        <fullName evidence="5">Acyl-CoA hydrolase</fullName>
    </submittedName>
</protein>
<dbReference type="InterPro" id="IPR046433">
    <property type="entry name" value="ActCoA_hydro"/>
</dbReference>
<evidence type="ECO:0000256" key="1">
    <source>
        <dbReference type="ARBA" id="ARBA00009632"/>
    </source>
</evidence>
<evidence type="ECO:0000313" key="6">
    <source>
        <dbReference type="Proteomes" id="UP000192569"/>
    </source>
</evidence>
<sequence>MNVQDEYRRKLISIDEAVKMVKSGQTIGAAMTASTPVGLLSALGKRRDELENVRIITALTLGAGFDYFLDPSMKGHFLLESLFYGGYERKGHALGTVSFIPSNGRDWGGLILANNPLDIFWGTASPMDRYGYFSLSLSLSYEKDWLEAAKLVVLEINPNLPRTYGDTHVHISQVDYIVENERPLIEIPPAEPDAIDEAIGAYVAELIEDGSTIQLGIGGIPNAIARNLMNKKDLGVHTEMFTDGMVDLWEAGVITGRKKTLWPGKMVGAFALGTRKLYDFVRENLAVEFQRGRITNDPCVIAQNYKMVSINTALQIDLTGQVVSESIGPVQYSGTGGQFETAMGAQKSPGGKSIIALRSTAKNGTISTIVPSLPAGARVTLTRAEVDYVVTEYGIAHLKGRSIRDRVKLLISIAHPDFREELRKEAQMLELS</sequence>